<proteinExistence type="predicted"/>
<dbReference type="Proteomes" id="UP001500840">
    <property type="component" value="Unassembled WGS sequence"/>
</dbReference>
<dbReference type="PROSITE" id="PS51257">
    <property type="entry name" value="PROKAR_LIPOPROTEIN"/>
    <property type="match status" value="1"/>
</dbReference>
<accession>A0ABP8NA12</accession>
<evidence type="ECO:0008006" key="3">
    <source>
        <dbReference type="Google" id="ProtNLM"/>
    </source>
</evidence>
<evidence type="ECO:0000313" key="1">
    <source>
        <dbReference type="EMBL" id="GAA4463842.1"/>
    </source>
</evidence>
<sequence>MNRLLNVLWMLMVLVVAGCGDKASDGNVVKDADPTAIQEYEAQQKAIEEAETAAMKAAAKK</sequence>
<evidence type="ECO:0000313" key="2">
    <source>
        <dbReference type="Proteomes" id="UP001500840"/>
    </source>
</evidence>
<dbReference type="RefSeq" id="WP_339939049.1">
    <property type="nucleotide sequence ID" value="NZ_BAABGA010000066.1"/>
</dbReference>
<organism evidence="1 2">
    <name type="scientific">Novipirellula rosea</name>
    <dbReference type="NCBI Taxonomy" id="1031540"/>
    <lineage>
        <taxon>Bacteria</taxon>
        <taxon>Pseudomonadati</taxon>
        <taxon>Planctomycetota</taxon>
        <taxon>Planctomycetia</taxon>
        <taxon>Pirellulales</taxon>
        <taxon>Pirellulaceae</taxon>
        <taxon>Novipirellula</taxon>
    </lineage>
</organism>
<name>A0ABP8NA12_9BACT</name>
<gene>
    <name evidence="1" type="ORF">GCM10023156_49510</name>
</gene>
<comment type="caution">
    <text evidence="1">The sequence shown here is derived from an EMBL/GenBank/DDBJ whole genome shotgun (WGS) entry which is preliminary data.</text>
</comment>
<dbReference type="EMBL" id="BAABGA010000066">
    <property type="protein sequence ID" value="GAA4463842.1"/>
    <property type="molecule type" value="Genomic_DNA"/>
</dbReference>
<reference evidence="2" key="1">
    <citation type="journal article" date="2019" name="Int. J. Syst. Evol. Microbiol.">
        <title>The Global Catalogue of Microorganisms (GCM) 10K type strain sequencing project: providing services to taxonomists for standard genome sequencing and annotation.</title>
        <authorList>
            <consortium name="The Broad Institute Genomics Platform"/>
            <consortium name="The Broad Institute Genome Sequencing Center for Infectious Disease"/>
            <person name="Wu L."/>
            <person name="Ma J."/>
        </authorList>
    </citation>
    <scope>NUCLEOTIDE SEQUENCE [LARGE SCALE GENOMIC DNA]</scope>
    <source>
        <strain evidence="2">JCM 17759</strain>
    </source>
</reference>
<protein>
    <recommendedName>
        <fullName evidence="3">Secreted protein</fullName>
    </recommendedName>
</protein>
<keyword evidence="2" id="KW-1185">Reference proteome</keyword>